<organism evidence="1 2">
    <name type="scientific">Halocaridina rubra</name>
    <name type="common">Hawaiian red shrimp</name>
    <dbReference type="NCBI Taxonomy" id="373956"/>
    <lineage>
        <taxon>Eukaryota</taxon>
        <taxon>Metazoa</taxon>
        <taxon>Ecdysozoa</taxon>
        <taxon>Arthropoda</taxon>
        <taxon>Crustacea</taxon>
        <taxon>Multicrustacea</taxon>
        <taxon>Malacostraca</taxon>
        <taxon>Eumalacostraca</taxon>
        <taxon>Eucarida</taxon>
        <taxon>Decapoda</taxon>
        <taxon>Pleocyemata</taxon>
        <taxon>Caridea</taxon>
        <taxon>Atyoidea</taxon>
        <taxon>Atyidae</taxon>
        <taxon>Halocaridina</taxon>
    </lineage>
</organism>
<proteinExistence type="predicted"/>
<accession>A0AAN9AH80</accession>
<sequence>MDKVAAEMPNDPNWVSALQGLERARFNQDILMMPHLQTISRYLPQLFSVNVTSSAKKSDFQVTANAFLSRAVEKLPFIPCKIHIYSSTEVLKCTEKHLADTGKPIRIAFVGDSRVRVAMQQMIRSTLNELHYKHPGETNDVDISLSFLDQKLKINLPVKGTGIELRLHWSAYLEMYRNPDDVSQQGASDLLEAWVSGRPDPVNDGPIPDVVYMTSGLWDTSMSPEDQAVSEFINTLQKITPILKALAKKTRILWHVHGPIKEWLATRDIPNGALDMMNRASWKYLSDSNIWLWDSHTVMMLKQYSECQRLSEADLHKSLPKGWGCQDFQHAGHDVEDAAGNMLWNLRAVILDTLRFMEYKKCDISERFCTIDIGLSSCYKGSFITNWIIYIW</sequence>
<name>A0AAN9AH80_HALRR</name>
<dbReference type="Proteomes" id="UP001381693">
    <property type="component" value="Unassembled WGS sequence"/>
</dbReference>
<comment type="caution">
    <text evidence="1">The sequence shown here is derived from an EMBL/GenBank/DDBJ whole genome shotgun (WGS) entry which is preliminary data.</text>
</comment>
<protein>
    <submittedName>
        <fullName evidence="1">Uncharacterized protein</fullName>
    </submittedName>
</protein>
<evidence type="ECO:0000313" key="2">
    <source>
        <dbReference type="Proteomes" id="UP001381693"/>
    </source>
</evidence>
<keyword evidence="2" id="KW-1185">Reference proteome</keyword>
<dbReference type="SUPFAM" id="SSF52266">
    <property type="entry name" value="SGNH hydrolase"/>
    <property type="match status" value="1"/>
</dbReference>
<evidence type="ECO:0000313" key="1">
    <source>
        <dbReference type="EMBL" id="KAK7086774.1"/>
    </source>
</evidence>
<reference evidence="1 2" key="1">
    <citation type="submission" date="2023-11" db="EMBL/GenBank/DDBJ databases">
        <title>Halocaridina rubra genome assembly.</title>
        <authorList>
            <person name="Smith C."/>
        </authorList>
    </citation>
    <scope>NUCLEOTIDE SEQUENCE [LARGE SCALE GENOMIC DNA]</scope>
    <source>
        <strain evidence="1">EP-1</strain>
        <tissue evidence="1">Whole</tissue>
    </source>
</reference>
<gene>
    <name evidence="1" type="ORF">SK128_004450</name>
</gene>
<dbReference type="EMBL" id="JAXCGZ010000084">
    <property type="protein sequence ID" value="KAK7086774.1"/>
    <property type="molecule type" value="Genomic_DNA"/>
</dbReference>
<dbReference type="AlphaFoldDB" id="A0AAN9AH80"/>